<dbReference type="Proteomes" id="UP000279275">
    <property type="component" value="Unassembled WGS sequence"/>
</dbReference>
<dbReference type="EMBL" id="RFFH01000003">
    <property type="protein sequence ID" value="RMI33514.1"/>
    <property type="molecule type" value="Genomic_DNA"/>
</dbReference>
<evidence type="ECO:0000313" key="1">
    <source>
        <dbReference type="EMBL" id="RMI33514.1"/>
    </source>
</evidence>
<gene>
    <name evidence="1" type="ORF">EBN03_10360</name>
</gene>
<reference evidence="1 2" key="1">
    <citation type="submission" date="2018-10" db="EMBL/GenBank/DDBJ databases">
        <title>Isolation from cow dung.</title>
        <authorList>
            <person name="Ling L."/>
        </authorList>
    </citation>
    <scope>NUCLEOTIDE SEQUENCE [LARGE SCALE GENOMIC DNA]</scope>
    <source>
        <strain evidence="1 2">NEAU-LL90</strain>
    </source>
</reference>
<protein>
    <submittedName>
        <fullName evidence="1">Uncharacterized protein</fullName>
    </submittedName>
</protein>
<sequence>MGSLVGGVLAVVLVIGLKLGIAGGVAGIFHIVDNKTSDAALASVGDCVQVTDKSLTTVKVTTLGCGDPAASYKVGARIGNAGGSCPDGDYIKITDTNLGNDYLLCLALNVTTGDCVQDEATKTPVKVACGPAATYKVGPVVTGATDRSVCGPGSDDTNTMFYPKPNPVVMCLEPVDQ</sequence>
<dbReference type="AlphaFoldDB" id="A0A3M2L819"/>
<name>A0A3M2L819_9NOCA</name>
<keyword evidence="2" id="KW-1185">Reference proteome</keyword>
<evidence type="ECO:0000313" key="2">
    <source>
        <dbReference type="Proteomes" id="UP000279275"/>
    </source>
</evidence>
<organism evidence="1 2">
    <name type="scientific">Nocardia stercoris</name>
    <dbReference type="NCBI Taxonomy" id="2483361"/>
    <lineage>
        <taxon>Bacteria</taxon>
        <taxon>Bacillati</taxon>
        <taxon>Actinomycetota</taxon>
        <taxon>Actinomycetes</taxon>
        <taxon>Mycobacteriales</taxon>
        <taxon>Nocardiaceae</taxon>
        <taxon>Nocardia</taxon>
    </lineage>
</organism>
<accession>A0A3M2L819</accession>
<proteinExistence type="predicted"/>
<comment type="caution">
    <text evidence="1">The sequence shown here is derived from an EMBL/GenBank/DDBJ whole genome shotgun (WGS) entry which is preliminary data.</text>
</comment>